<evidence type="ECO:0000313" key="2">
    <source>
        <dbReference type="Proteomes" id="UP000285456"/>
    </source>
</evidence>
<organism evidence="1 2">
    <name type="scientific">Oceanobacillus profundus</name>
    <dbReference type="NCBI Taxonomy" id="372463"/>
    <lineage>
        <taxon>Bacteria</taxon>
        <taxon>Bacillati</taxon>
        <taxon>Bacillota</taxon>
        <taxon>Bacilli</taxon>
        <taxon>Bacillales</taxon>
        <taxon>Bacillaceae</taxon>
        <taxon>Oceanobacillus</taxon>
    </lineage>
</organism>
<dbReference type="OrthoDB" id="9814110at2"/>
<reference evidence="1 2" key="1">
    <citation type="journal article" date="2007" name="Int. J. Syst. Evol. Microbiol.">
        <title>Oceanobacillus profundus sp. nov., isolated from a deep-sea sediment core.</title>
        <authorList>
            <person name="Kim Y.G."/>
            <person name="Choi D.H."/>
            <person name="Hyun S."/>
            <person name="Cho B.C."/>
        </authorList>
    </citation>
    <scope>NUCLEOTIDE SEQUENCE [LARGE SCALE GENOMIC DNA]</scope>
    <source>
        <strain evidence="1 2">DSM 18246</strain>
    </source>
</reference>
<sequence>MKLNSRYFNDVRYNSKQNTIKKTSIDSTKLINEIYWYLKLPKSLQRYLPKIVNYSDRLENAFIEMEYIHWPTVSELFLNEELPIQDWKSTILPKIDHILEVFSQYQATVKYEDLSSMYITKSISRLKRFIEQNSTAYGIYKRGYLNVNGKLMQCPMRYLEENSELLSFIINQAQPSIIHGDLCFSNIFFNTSTKEVKLIDPRGSFGRAGIHGDQNYDIAKIKHSLSGYDHIISDKFQLIIRGMGLDFQINQSPYHQKINEIWTSYYHNHQSINVIEALLFLSMIPLHKGNYKKQLTMYALGVSLLDKSDAERRSI</sequence>
<name>A0A417YHZ8_9BACI</name>
<dbReference type="Proteomes" id="UP000285456">
    <property type="component" value="Unassembled WGS sequence"/>
</dbReference>
<dbReference type="SUPFAM" id="SSF56112">
    <property type="entry name" value="Protein kinase-like (PK-like)"/>
    <property type="match status" value="1"/>
</dbReference>
<dbReference type="RefSeq" id="WP_118889220.1">
    <property type="nucleotide sequence ID" value="NZ_JAMAWL010000013.1"/>
</dbReference>
<gene>
    <name evidence="1" type="ORF">D1B32_09680</name>
</gene>
<accession>A0A417YHZ8</accession>
<keyword evidence="2" id="KW-1185">Reference proteome</keyword>
<evidence type="ECO:0008006" key="3">
    <source>
        <dbReference type="Google" id="ProtNLM"/>
    </source>
</evidence>
<dbReference type="AlphaFoldDB" id="A0A417YHZ8"/>
<evidence type="ECO:0000313" key="1">
    <source>
        <dbReference type="EMBL" id="RHW32591.1"/>
    </source>
</evidence>
<dbReference type="InterPro" id="IPR011009">
    <property type="entry name" value="Kinase-like_dom_sf"/>
</dbReference>
<dbReference type="EMBL" id="QWEH01000005">
    <property type="protein sequence ID" value="RHW32591.1"/>
    <property type="molecule type" value="Genomic_DNA"/>
</dbReference>
<comment type="caution">
    <text evidence="1">The sequence shown here is derived from an EMBL/GenBank/DDBJ whole genome shotgun (WGS) entry which is preliminary data.</text>
</comment>
<protein>
    <recommendedName>
        <fullName evidence="3">Aminoglycoside phosphotransferase domain-containing protein</fullName>
    </recommendedName>
</protein>
<proteinExistence type="predicted"/>